<evidence type="ECO:0008006" key="4">
    <source>
        <dbReference type="Google" id="ProtNLM"/>
    </source>
</evidence>
<keyword evidence="1" id="KW-0732">Signal</keyword>
<evidence type="ECO:0000313" key="2">
    <source>
        <dbReference type="EMBL" id="KAK5632017.1"/>
    </source>
</evidence>
<dbReference type="AlphaFoldDB" id="A0AAN7Z7Q6"/>
<evidence type="ECO:0000313" key="3">
    <source>
        <dbReference type="Proteomes" id="UP001305414"/>
    </source>
</evidence>
<gene>
    <name evidence="2" type="ORF">RRF57_007731</name>
</gene>
<protein>
    <recommendedName>
        <fullName evidence="4">Secreted protein</fullName>
    </recommendedName>
</protein>
<feature type="signal peptide" evidence="1">
    <location>
        <begin position="1"/>
        <end position="21"/>
    </location>
</feature>
<keyword evidence="3" id="KW-1185">Reference proteome</keyword>
<dbReference type="Proteomes" id="UP001305414">
    <property type="component" value="Unassembled WGS sequence"/>
</dbReference>
<accession>A0AAN7Z7Q6</accession>
<reference evidence="2 3" key="1">
    <citation type="submission" date="2023-10" db="EMBL/GenBank/DDBJ databases">
        <title>Draft genome sequence of Xylaria bambusicola isolate GMP-LS, the root and basal stem rot pathogen of sugarcane in Indonesia.</title>
        <authorList>
            <person name="Selvaraj P."/>
            <person name="Muralishankar V."/>
            <person name="Muruganantham S."/>
            <person name="Sp S."/>
            <person name="Haryani S."/>
            <person name="Lau K.J.X."/>
            <person name="Naqvi N.I."/>
        </authorList>
    </citation>
    <scope>NUCLEOTIDE SEQUENCE [LARGE SCALE GENOMIC DNA]</scope>
    <source>
        <strain evidence="2">GMP-LS</strain>
    </source>
</reference>
<comment type="caution">
    <text evidence="2">The sequence shown here is derived from an EMBL/GenBank/DDBJ whole genome shotgun (WGS) entry which is preliminary data.</text>
</comment>
<feature type="chain" id="PRO_5042858046" description="Secreted protein" evidence="1">
    <location>
        <begin position="22"/>
        <end position="90"/>
    </location>
</feature>
<dbReference type="EMBL" id="JAWHQM010000022">
    <property type="protein sequence ID" value="KAK5632017.1"/>
    <property type="molecule type" value="Genomic_DNA"/>
</dbReference>
<sequence>MSRKHVVYIAIIPRLCGTLWATLNLVQHTKMEHVLGFCHSLNVFSGRSWGLGERAVLTMADLLVKIFVALDKRTAFFSRILLTQVLDQTL</sequence>
<proteinExistence type="predicted"/>
<organism evidence="2 3">
    <name type="scientific">Xylaria bambusicola</name>
    <dbReference type="NCBI Taxonomy" id="326684"/>
    <lineage>
        <taxon>Eukaryota</taxon>
        <taxon>Fungi</taxon>
        <taxon>Dikarya</taxon>
        <taxon>Ascomycota</taxon>
        <taxon>Pezizomycotina</taxon>
        <taxon>Sordariomycetes</taxon>
        <taxon>Xylariomycetidae</taxon>
        <taxon>Xylariales</taxon>
        <taxon>Xylariaceae</taxon>
        <taxon>Xylaria</taxon>
    </lineage>
</organism>
<evidence type="ECO:0000256" key="1">
    <source>
        <dbReference type="SAM" id="SignalP"/>
    </source>
</evidence>
<name>A0AAN7Z7Q6_9PEZI</name>